<accession>A0AAV0BDA8</accession>
<name>A0AAV0BDA8_PHAPC</name>
<keyword evidence="2" id="KW-1185">Reference proteome</keyword>
<evidence type="ECO:0000313" key="1">
    <source>
        <dbReference type="EMBL" id="CAH7684468.1"/>
    </source>
</evidence>
<reference evidence="1" key="1">
    <citation type="submission" date="2022-06" db="EMBL/GenBank/DDBJ databases">
        <authorList>
            <consortium name="SYNGENTA / RWTH Aachen University"/>
        </authorList>
    </citation>
    <scope>NUCLEOTIDE SEQUENCE</scope>
</reference>
<protein>
    <submittedName>
        <fullName evidence="1">Expressed protein</fullName>
    </submittedName>
</protein>
<organism evidence="1 2">
    <name type="scientific">Phakopsora pachyrhizi</name>
    <name type="common">Asian soybean rust disease fungus</name>
    <dbReference type="NCBI Taxonomy" id="170000"/>
    <lineage>
        <taxon>Eukaryota</taxon>
        <taxon>Fungi</taxon>
        <taxon>Dikarya</taxon>
        <taxon>Basidiomycota</taxon>
        <taxon>Pucciniomycotina</taxon>
        <taxon>Pucciniomycetes</taxon>
        <taxon>Pucciniales</taxon>
        <taxon>Phakopsoraceae</taxon>
        <taxon>Phakopsora</taxon>
    </lineage>
</organism>
<dbReference type="AlphaFoldDB" id="A0AAV0BDA8"/>
<proteinExistence type="predicted"/>
<sequence length="205" mass="23679">MPFGEKYWRANMSQGIPLIKLNTGARISYLSAMADISKRFLSLMDYEIRCKKRSSYRLFNIRINEGGGALDDIIIGKIYSDLIAEFCNILKSLDEAVNNNEERYFKFNEVTKAVDDVDIYGWREIAHRLLDSLLIVFPDTQYFHAGKKVAQTVLKDIFILNIVKEQILKHIEYDLNIGREFIDFKSYIRAVTAFDGNLFGGKNLL</sequence>
<gene>
    <name evidence="1" type="ORF">PPACK8108_LOCUS18623</name>
</gene>
<comment type="caution">
    <text evidence="1">The sequence shown here is derived from an EMBL/GenBank/DDBJ whole genome shotgun (WGS) entry which is preliminary data.</text>
</comment>
<dbReference type="EMBL" id="CALTRL010005400">
    <property type="protein sequence ID" value="CAH7684468.1"/>
    <property type="molecule type" value="Genomic_DNA"/>
</dbReference>
<dbReference type="Proteomes" id="UP001153365">
    <property type="component" value="Unassembled WGS sequence"/>
</dbReference>
<evidence type="ECO:0000313" key="2">
    <source>
        <dbReference type="Proteomes" id="UP001153365"/>
    </source>
</evidence>